<dbReference type="AlphaFoldDB" id="A0AA48HM84"/>
<keyword evidence="2" id="KW-1185">Reference proteome</keyword>
<accession>A0AA48HM84</accession>
<proteinExistence type="predicted"/>
<protein>
    <recommendedName>
        <fullName evidence="3">Bacillithiol system redox-active protein YtxJ</fullName>
    </recommendedName>
</protein>
<name>A0AA48HM84_9FLAO</name>
<evidence type="ECO:0000313" key="1">
    <source>
        <dbReference type="EMBL" id="BDW94275.1"/>
    </source>
</evidence>
<evidence type="ECO:0008006" key="3">
    <source>
        <dbReference type="Google" id="ProtNLM"/>
    </source>
</evidence>
<organism evidence="1 2">
    <name type="scientific">Flagellimonas marinaquae</name>
    <dbReference type="NCBI Taxonomy" id="254955"/>
    <lineage>
        <taxon>Bacteria</taxon>
        <taxon>Pseudomonadati</taxon>
        <taxon>Bacteroidota</taxon>
        <taxon>Flavobacteriia</taxon>
        <taxon>Flavobacteriales</taxon>
        <taxon>Flavobacteriaceae</taxon>
        <taxon>Flagellimonas</taxon>
    </lineage>
</organism>
<dbReference type="Gene3D" id="3.40.30.10">
    <property type="entry name" value="Glutaredoxin"/>
    <property type="match status" value="1"/>
</dbReference>
<dbReference type="InterPro" id="IPR022551">
    <property type="entry name" value="BrxC"/>
</dbReference>
<dbReference type="InterPro" id="IPR036249">
    <property type="entry name" value="Thioredoxin-like_sf"/>
</dbReference>
<dbReference type="RefSeq" id="WP_338195496.1">
    <property type="nucleotide sequence ID" value="NZ_AP027268.1"/>
</dbReference>
<dbReference type="NCBIfam" id="TIGR04019">
    <property type="entry name" value="B_thiol_YtxJ"/>
    <property type="match status" value="1"/>
</dbReference>
<dbReference type="EMBL" id="AP027268">
    <property type="protein sequence ID" value="BDW94275.1"/>
    <property type="molecule type" value="Genomic_DNA"/>
</dbReference>
<sequence length="129" mass="14838">MGLFDSVFGKKEKTNTEKKELPWVPLESLEQLETIKEKSKARPQIVYKHSSTCGISRMVLGMFTEGYDMDLEVDIHFLTIQRNRDVSNAIEDQFKVRHESPQLLVIKNGEVVFHTSHGAISDVDLKKYL</sequence>
<evidence type="ECO:0000313" key="2">
    <source>
        <dbReference type="Proteomes" id="UP001330184"/>
    </source>
</evidence>
<dbReference type="SUPFAM" id="SSF52833">
    <property type="entry name" value="Thioredoxin-like"/>
    <property type="match status" value="1"/>
</dbReference>
<gene>
    <name evidence="1" type="ORF">MACH07_31070</name>
</gene>
<dbReference type="Pfam" id="PF11009">
    <property type="entry name" value="BrxC"/>
    <property type="match status" value="1"/>
</dbReference>
<reference evidence="1 2" key="1">
    <citation type="submission" date="2023-01" db="EMBL/GenBank/DDBJ databases">
        <title>Complete genome sequence of Muricauda aquimarina strain IFOP_LL357.</title>
        <authorList>
            <person name="Gajardo G."/>
            <person name="Ueki S."/>
            <person name="Maruyama F."/>
        </authorList>
    </citation>
    <scope>NUCLEOTIDE SEQUENCE [LARGE SCALE GENOMIC DNA]</scope>
    <source>
        <strain evidence="1 2">IFOP_LL357</strain>
    </source>
</reference>
<dbReference type="Proteomes" id="UP001330184">
    <property type="component" value="Chromosome"/>
</dbReference>